<dbReference type="Proteomes" id="UP000637239">
    <property type="component" value="Chromosome 1"/>
</dbReference>
<sequence>MDFDDDEPIDKELCMSPMIGIANVKRTIIMGRIKLTFSNVGEKDPFFKKESEGPQHKPYNSTAPSSTGRPTPESIRQSASWKFKITNTLDPSKKPGAATLARWSKAPTRSWWPPQLLPSAAFFALEVEIGRAPLQKRTSCLYELRGCFAIVAFGTRYKLFYYVHYGPNPFPPLEPATNNSYCEQIAAKVTDPVSKNRLIQLIPGDEPMDLRNSEGWDMLAHWL</sequence>
<proteinExistence type="predicted"/>
<reference evidence="2" key="1">
    <citation type="submission" date="2021-01" db="EMBL/GenBank/DDBJ databases">
        <authorList>
            <consortium name="Aspergillus chevalieri M1 genome sequencing consortium"/>
            <person name="Kazuki M."/>
            <person name="Futagami T."/>
        </authorList>
    </citation>
    <scope>NUCLEOTIDE SEQUENCE</scope>
    <source>
        <strain evidence="2">M1</strain>
    </source>
</reference>
<feature type="compositionally biased region" description="Polar residues" evidence="1">
    <location>
        <begin position="58"/>
        <end position="74"/>
    </location>
</feature>
<dbReference type="KEGG" id="ache:ACHE_10252S"/>
<feature type="compositionally biased region" description="Basic and acidic residues" evidence="1">
    <location>
        <begin position="46"/>
        <end position="55"/>
    </location>
</feature>
<organism evidence="2 3">
    <name type="scientific">Aspergillus chevalieri</name>
    <name type="common">Eurotium chevalieri</name>
    <dbReference type="NCBI Taxonomy" id="182096"/>
    <lineage>
        <taxon>Eukaryota</taxon>
        <taxon>Fungi</taxon>
        <taxon>Dikarya</taxon>
        <taxon>Ascomycota</taxon>
        <taxon>Pezizomycotina</taxon>
        <taxon>Eurotiomycetes</taxon>
        <taxon>Eurotiomycetidae</taxon>
        <taxon>Eurotiales</taxon>
        <taxon>Aspergillaceae</taxon>
        <taxon>Aspergillus</taxon>
        <taxon>Aspergillus subgen. Aspergillus</taxon>
    </lineage>
</organism>
<accession>A0A7R7ZHP9</accession>
<dbReference type="RefSeq" id="XP_043131372.1">
    <property type="nucleotide sequence ID" value="XM_043277209.1"/>
</dbReference>
<protein>
    <submittedName>
        <fullName evidence="2">Uncharacterized protein</fullName>
    </submittedName>
</protein>
<name>A0A7R7ZHP9_ASPCH</name>
<dbReference type="GeneID" id="66977209"/>
<evidence type="ECO:0000313" key="2">
    <source>
        <dbReference type="EMBL" id="BCR82850.1"/>
    </source>
</evidence>
<feature type="region of interest" description="Disordered" evidence="1">
    <location>
        <begin position="46"/>
        <end position="74"/>
    </location>
</feature>
<evidence type="ECO:0000256" key="1">
    <source>
        <dbReference type="SAM" id="MobiDB-lite"/>
    </source>
</evidence>
<dbReference type="AlphaFoldDB" id="A0A7R7ZHP9"/>
<keyword evidence="3" id="KW-1185">Reference proteome</keyword>
<evidence type="ECO:0000313" key="3">
    <source>
        <dbReference type="Proteomes" id="UP000637239"/>
    </source>
</evidence>
<gene>
    <name evidence="2" type="ORF">ACHE_10252S</name>
</gene>
<dbReference type="EMBL" id="AP024416">
    <property type="protein sequence ID" value="BCR82850.1"/>
    <property type="molecule type" value="Genomic_DNA"/>
</dbReference>
<reference evidence="2" key="2">
    <citation type="submission" date="2021-02" db="EMBL/GenBank/DDBJ databases">
        <title>Aspergillus chevalieri M1 genome sequence.</title>
        <authorList>
            <person name="Kadooka C."/>
            <person name="Mori K."/>
            <person name="Futagami T."/>
        </authorList>
    </citation>
    <scope>NUCLEOTIDE SEQUENCE</scope>
    <source>
        <strain evidence="2">M1</strain>
    </source>
</reference>